<dbReference type="OrthoDB" id="9789603at2"/>
<accession>A0A1R0ZCP1</accession>
<gene>
    <name evidence="4" type="ORF">BSK65_21310</name>
</gene>
<comment type="caution">
    <text evidence="4">The sequence shown here is derived from an EMBL/GenBank/DDBJ whole genome shotgun (WGS) entry which is preliminary data.</text>
</comment>
<evidence type="ECO:0000313" key="5">
    <source>
        <dbReference type="Proteomes" id="UP000187425"/>
    </source>
</evidence>
<dbReference type="InterPro" id="IPR000182">
    <property type="entry name" value="GNAT_dom"/>
</dbReference>
<dbReference type="AlphaFoldDB" id="A0A1R0ZCP1"/>
<keyword evidence="2" id="KW-0012">Acyltransferase</keyword>
<protein>
    <recommendedName>
        <fullName evidence="3">N-acetyltransferase domain-containing protein</fullName>
    </recommendedName>
</protein>
<dbReference type="PANTHER" id="PTHR43877">
    <property type="entry name" value="AMINOALKYLPHOSPHONATE N-ACETYLTRANSFERASE-RELATED-RELATED"/>
    <property type="match status" value="1"/>
</dbReference>
<sequence>MIIHIRTATFKDTQDIAKLSSELGYPLNIEQLADRLQDIRNRKDHAIYVAESDSQLIGWIHANVRMLIESPPFVEICGLVVDGQYRGEGIGRQLVETCERWAAQIGVNKLRVRTNQTREDAVCFYTRIGFSQKKAQFVLDKEL</sequence>
<dbReference type="InterPro" id="IPR050832">
    <property type="entry name" value="Bact_Acetyltransf"/>
</dbReference>
<feature type="domain" description="N-acetyltransferase" evidence="3">
    <location>
        <begin position="3"/>
        <end position="143"/>
    </location>
</feature>
<dbReference type="Pfam" id="PF00583">
    <property type="entry name" value="Acetyltransf_1"/>
    <property type="match status" value="1"/>
</dbReference>
<dbReference type="CDD" id="cd04301">
    <property type="entry name" value="NAT_SF"/>
    <property type="match status" value="1"/>
</dbReference>
<dbReference type="PROSITE" id="PS51186">
    <property type="entry name" value="GNAT"/>
    <property type="match status" value="1"/>
</dbReference>
<proteinExistence type="predicted"/>
<dbReference type="PANTHER" id="PTHR43877:SF2">
    <property type="entry name" value="AMINOALKYLPHOSPHONATE N-ACETYLTRANSFERASE-RELATED"/>
    <property type="match status" value="1"/>
</dbReference>
<dbReference type="SUPFAM" id="SSF55729">
    <property type="entry name" value="Acyl-CoA N-acyltransferases (Nat)"/>
    <property type="match status" value="1"/>
</dbReference>
<dbReference type="RefSeq" id="WP_076285837.1">
    <property type="nucleotide sequence ID" value="NZ_MPTW01000013.1"/>
</dbReference>
<dbReference type="GO" id="GO:0016747">
    <property type="term" value="F:acyltransferase activity, transferring groups other than amino-acyl groups"/>
    <property type="evidence" value="ECO:0007669"/>
    <property type="project" value="InterPro"/>
</dbReference>
<evidence type="ECO:0000259" key="3">
    <source>
        <dbReference type="PROSITE" id="PS51186"/>
    </source>
</evidence>
<evidence type="ECO:0000256" key="1">
    <source>
        <dbReference type="ARBA" id="ARBA00022679"/>
    </source>
</evidence>
<dbReference type="Gene3D" id="3.40.630.30">
    <property type="match status" value="1"/>
</dbReference>
<name>A0A1R0ZCP1_9BACL</name>
<dbReference type="Proteomes" id="UP000187425">
    <property type="component" value="Unassembled WGS sequence"/>
</dbReference>
<keyword evidence="1" id="KW-0808">Transferase</keyword>
<organism evidence="4 5">
    <name type="scientific">Paenibacillus odorifer</name>
    <dbReference type="NCBI Taxonomy" id="189426"/>
    <lineage>
        <taxon>Bacteria</taxon>
        <taxon>Bacillati</taxon>
        <taxon>Bacillota</taxon>
        <taxon>Bacilli</taxon>
        <taxon>Bacillales</taxon>
        <taxon>Paenibacillaceae</taxon>
        <taxon>Paenibacillus</taxon>
    </lineage>
</organism>
<dbReference type="EMBL" id="MPTW01000013">
    <property type="protein sequence ID" value="OME67028.1"/>
    <property type="molecule type" value="Genomic_DNA"/>
</dbReference>
<evidence type="ECO:0000256" key="2">
    <source>
        <dbReference type="ARBA" id="ARBA00023315"/>
    </source>
</evidence>
<evidence type="ECO:0000313" key="4">
    <source>
        <dbReference type="EMBL" id="OME67028.1"/>
    </source>
</evidence>
<reference evidence="4 5" key="1">
    <citation type="submission" date="2016-11" db="EMBL/GenBank/DDBJ databases">
        <title>Paenibacillus species isolates.</title>
        <authorList>
            <person name="Beno S.M."/>
        </authorList>
    </citation>
    <scope>NUCLEOTIDE SEQUENCE [LARGE SCALE GENOMIC DNA]</scope>
    <source>
        <strain evidence="4 5">FSL H7-0443</strain>
    </source>
</reference>
<dbReference type="InterPro" id="IPR016181">
    <property type="entry name" value="Acyl_CoA_acyltransferase"/>
</dbReference>